<evidence type="ECO:0000313" key="1">
    <source>
        <dbReference type="EMBL" id="KTB38428.1"/>
    </source>
</evidence>
<name>A0A0W0FPX3_MONRR</name>
<organism evidence="1 2">
    <name type="scientific">Moniliophthora roreri</name>
    <name type="common">Frosty pod rot fungus</name>
    <name type="synonym">Monilia roreri</name>
    <dbReference type="NCBI Taxonomy" id="221103"/>
    <lineage>
        <taxon>Eukaryota</taxon>
        <taxon>Fungi</taxon>
        <taxon>Dikarya</taxon>
        <taxon>Basidiomycota</taxon>
        <taxon>Agaricomycotina</taxon>
        <taxon>Agaricomycetes</taxon>
        <taxon>Agaricomycetidae</taxon>
        <taxon>Agaricales</taxon>
        <taxon>Marasmiineae</taxon>
        <taxon>Marasmiaceae</taxon>
        <taxon>Moniliophthora</taxon>
    </lineage>
</organism>
<dbReference type="AlphaFoldDB" id="A0A0W0FPX3"/>
<accession>A0A0W0FPX3</accession>
<proteinExistence type="predicted"/>
<dbReference type="EMBL" id="LATX01001763">
    <property type="protein sequence ID" value="KTB38428.1"/>
    <property type="molecule type" value="Genomic_DNA"/>
</dbReference>
<evidence type="ECO:0000313" key="2">
    <source>
        <dbReference type="Proteomes" id="UP000054988"/>
    </source>
</evidence>
<reference evidence="1 2" key="1">
    <citation type="submission" date="2015-12" db="EMBL/GenBank/DDBJ databases">
        <title>Draft genome sequence of Moniliophthora roreri, the causal agent of frosty pod rot of cacao.</title>
        <authorList>
            <person name="Aime M.C."/>
            <person name="Diaz-Valderrama J.R."/>
            <person name="Kijpornyongpan T."/>
            <person name="Phillips-Mora W."/>
        </authorList>
    </citation>
    <scope>NUCLEOTIDE SEQUENCE [LARGE SCALE GENOMIC DNA]</scope>
    <source>
        <strain evidence="1 2">MCA 2952</strain>
    </source>
</reference>
<comment type="caution">
    <text evidence="1">The sequence shown here is derived from an EMBL/GenBank/DDBJ whole genome shotgun (WGS) entry which is preliminary data.</text>
</comment>
<dbReference type="Proteomes" id="UP000054988">
    <property type="component" value="Unassembled WGS sequence"/>
</dbReference>
<protein>
    <recommendedName>
        <fullName evidence="3">Reverse transcriptase-rnase h-integrase</fullName>
    </recommendedName>
</protein>
<evidence type="ECO:0008006" key="3">
    <source>
        <dbReference type="Google" id="ProtNLM"/>
    </source>
</evidence>
<sequence length="33" mass="3651">MPDDEKPFVIEADASKWATGAPGNTTSWEELTR</sequence>
<gene>
    <name evidence="1" type="ORF">WG66_8995</name>
</gene>